<keyword evidence="5" id="KW-1185">Reference proteome</keyword>
<evidence type="ECO:0000256" key="1">
    <source>
        <dbReference type="SAM" id="MobiDB-lite"/>
    </source>
</evidence>
<dbReference type="AlphaFoldDB" id="A0A9D7AIG4"/>
<proteinExistence type="predicted"/>
<dbReference type="EMBL" id="JADRCP010000001">
    <property type="protein sequence ID" value="MBK5176529.1"/>
    <property type="molecule type" value="Genomic_DNA"/>
</dbReference>
<organism evidence="3 4">
    <name type="scientific">Limnobaculum xujianqingii</name>
    <dbReference type="NCBI Taxonomy" id="2738837"/>
    <lineage>
        <taxon>Bacteria</taxon>
        <taxon>Pseudomonadati</taxon>
        <taxon>Pseudomonadota</taxon>
        <taxon>Gammaproteobacteria</taxon>
        <taxon>Enterobacterales</taxon>
        <taxon>Budviciaceae</taxon>
        <taxon>Limnobaculum</taxon>
    </lineage>
</organism>
<evidence type="ECO:0000313" key="4">
    <source>
        <dbReference type="Proteomes" id="UP000807542"/>
    </source>
</evidence>
<dbReference type="EMBL" id="JADRCQ010000001">
    <property type="protein sequence ID" value="MBK5073220.1"/>
    <property type="molecule type" value="Genomic_DNA"/>
</dbReference>
<feature type="region of interest" description="Disordered" evidence="1">
    <location>
        <begin position="175"/>
        <end position="223"/>
    </location>
</feature>
<feature type="compositionally biased region" description="Basic and acidic residues" evidence="1">
    <location>
        <begin position="175"/>
        <end position="185"/>
    </location>
</feature>
<name>A0A9D7AIG4_9GAMM</name>
<evidence type="ECO:0000313" key="5">
    <source>
        <dbReference type="Proteomes" id="UP001296969"/>
    </source>
</evidence>
<gene>
    <name evidence="3" type="ORF">I2492_09350</name>
    <name evidence="2" type="ORF">I2493_09350</name>
</gene>
<dbReference type="InterPro" id="IPR009734">
    <property type="entry name" value="Myoviridae_GpU"/>
</dbReference>
<comment type="caution">
    <text evidence="3">The sequence shown here is derived from an EMBL/GenBank/DDBJ whole genome shotgun (WGS) entry which is preliminary data.</text>
</comment>
<dbReference type="Pfam" id="PF06995">
    <property type="entry name" value="Phage_P2_GpU"/>
    <property type="match status" value="1"/>
</dbReference>
<evidence type="ECO:0000313" key="2">
    <source>
        <dbReference type="EMBL" id="MBK5073220.1"/>
    </source>
</evidence>
<reference evidence="3 5" key="1">
    <citation type="submission" date="2020-11" db="EMBL/GenBank/DDBJ databases">
        <title>Insectihabitans protaetiae gen. nov. sp. nov. and Insectihabitans allomyrinae sp. nov., isolated from larvae of Protaetia brevitarsis seulensis and Allomyrina dichotoma, respectively.</title>
        <authorList>
            <person name="Lee S.D."/>
            <person name="Byeon Y.-S."/>
            <person name="Kim S.-M."/>
            <person name="Yang H.L."/>
            <person name="Kim I.S."/>
        </authorList>
    </citation>
    <scope>NUCLEOTIDE SEQUENCE</scope>
    <source>
        <strain evidence="3">CWB-B4</strain>
        <strain evidence="2 5">CWB-B43</strain>
    </source>
</reference>
<accession>A0A9D7AIG4</accession>
<dbReference type="Proteomes" id="UP000807542">
    <property type="component" value="Unassembled WGS sequence"/>
</dbReference>
<protein>
    <submittedName>
        <fullName evidence="3">Phage tail protein</fullName>
    </submittedName>
</protein>
<sequence length="223" mass="23645">MMAFVGSGSGSSLLDVGQAAISTGVKLLSDYLNSLLYPIGAIGPVSFVVSADEVKTFESFNHHSTANFVDHEVAGGKPVSEFTGLGLDEINFSIVLVASTGVVPLTELRALEALMAAGKPQRISIGPRNFGKFTIRAISDDWLHVTNKGAPLVISIQLTLVEYVASMPTQAQQIMRKDEIQRTETGKGGPERLPGTGTPTKPRTTTPKPSGGQKIDPVTRMPI</sequence>
<feature type="compositionally biased region" description="Low complexity" evidence="1">
    <location>
        <begin position="194"/>
        <end position="212"/>
    </location>
</feature>
<dbReference type="RefSeq" id="WP_228398079.1">
    <property type="nucleotide sequence ID" value="NZ_JADRCP010000001.1"/>
</dbReference>
<evidence type="ECO:0000313" key="3">
    <source>
        <dbReference type="EMBL" id="MBK5176529.1"/>
    </source>
</evidence>
<dbReference type="Proteomes" id="UP001296969">
    <property type="component" value="Unassembled WGS sequence"/>
</dbReference>